<dbReference type="EMBL" id="CYKH01000062">
    <property type="protein sequence ID" value="CUE67638.1"/>
    <property type="molecule type" value="Genomic_DNA"/>
</dbReference>
<dbReference type="VEuPathDB" id="TriTrypDB:BSAL_51455"/>
<accession>A0A0S4IPF6</accession>
<gene>
    <name evidence="2" type="ORF">BSAL_51455</name>
</gene>
<evidence type="ECO:0000313" key="2">
    <source>
        <dbReference type="EMBL" id="CUE67638.1"/>
    </source>
</evidence>
<keyword evidence="3" id="KW-1185">Reference proteome</keyword>
<evidence type="ECO:0000313" key="3">
    <source>
        <dbReference type="Proteomes" id="UP000051952"/>
    </source>
</evidence>
<proteinExistence type="predicted"/>
<evidence type="ECO:0000256" key="1">
    <source>
        <dbReference type="SAM" id="SignalP"/>
    </source>
</evidence>
<dbReference type="Proteomes" id="UP000051952">
    <property type="component" value="Unassembled WGS sequence"/>
</dbReference>
<reference evidence="3" key="1">
    <citation type="submission" date="2015-09" db="EMBL/GenBank/DDBJ databases">
        <authorList>
            <consortium name="Pathogen Informatics"/>
        </authorList>
    </citation>
    <scope>NUCLEOTIDE SEQUENCE [LARGE SCALE GENOMIC DNA]</scope>
    <source>
        <strain evidence="3">Lake Konstanz</strain>
    </source>
</reference>
<protein>
    <submittedName>
        <fullName evidence="2">GPI-anchored surface protein, putative</fullName>
    </submittedName>
</protein>
<feature type="chain" id="PRO_5006621486" evidence="1">
    <location>
        <begin position="20"/>
        <end position="245"/>
    </location>
</feature>
<name>A0A0S4IPF6_BODSA</name>
<sequence length="245" mass="25791">MKCAVIAAVFFAAAAVISSLETTSSSAPIIVKNCQSNDCTGPTCSTSSIPQNSCNGGVEYACVSSLEKCLDATLFNITAGTGMCSTSQLEGPASFVCNTCLAFANEYNNASVFGTFSNCGTTTTIFKHGCDSSCTTCSGEVPVALNTCTLNPIDHVTAVTVTNVRQCDEVMTQTYLNTCTLNPIDHVTAVTVTNVRQCDEVMTQTYWSNENCTGAFAGQTFQPASSCMWDFFATSSEFICPSSSL</sequence>
<feature type="signal peptide" evidence="1">
    <location>
        <begin position="1"/>
        <end position="19"/>
    </location>
</feature>
<keyword evidence="1" id="KW-0732">Signal</keyword>
<dbReference type="AlphaFoldDB" id="A0A0S4IPF6"/>
<organism evidence="2 3">
    <name type="scientific">Bodo saltans</name>
    <name type="common">Flagellated protozoan</name>
    <dbReference type="NCBI Taxonomy" id="75058"/>
    <lineage>
        <taxon>Eukaryota</taxon>
        <taxon>Discoba</taxon>
        <taxon>Euglenozoa</taxon>
        <taxon>Kinetoplastea</taxon>
        <taxon>Metakinetoplastina</taxon>
        <taxon>Eubodonida</taxon>
        <taxon>Bodonidae</taxon>
        <taxon>Bodo</taxon>
    </lineage>
</organism>